<feature type="region of interest" description="Disordered" evidence="1">
    <location>
        <begin position="73"/>
        <end position="112"/>
    </location>
</feature>
<evidence type="ECO:0000256" key="1">
    <source>
        <dbReference type="SAM" id="MobiDB-lite"/>
    </source>
</evidence>
<accession>A0A7K1UK64</accession>
<evidence type="ECO:0000313" key="3">
    <source>
        <dbReference type="Proteomes" id="UP000460157"/>
    </source>
</evidence>
<feature type="region of interest" description="Disordered" evidence="1">
    <location>
        <begin position="1"/>
        <end position="33"/>
    </location>
</feature>
<proteinExistence type="predicted"/>
<sequence length="112" mass="12173">MTQPNPIPDRVAPEWPDPRLRPKADNGGNRRARSLIAARDAAVASTGRRRIRRASSVSKLIPRPAHRALDCATRSVGRTHATPRASHRATSRAAAGFFPSSEGSRRRASSET</sequence>
<organism evidence="2 3">
    <name type="scientific">Nesterenkonia alkaliphila</name>
    <dbReference type="NCBI Taxonomy" id="1463631"/>
    <lineage>
        <taxon>Bacteria</taxon>
        <taxon>Bacillati</taxon>
        <taxon>Actinomycetota</taxon>
        <taxon>Actinomycetes</taxon>
        <taxon>Micrococcales</taxon>
        <taxon>Micrococcaceae</taxon>
        <taxon>Nesterenkonia</taxon>
    </lineage>
</organism>
<evidence type="ECO:0000313" key="2">
    <source>
        <dbReference type="EMBL" id="MVT26401.1"/>
    </source>
</evidence>
<reference evidence="2 3" key="1">
    <citation type="submission" date="2019-12" db="EMBL/GenBank/DDBJ databases">
        <title>Nesterenkonia muleiensis sp. nov., a novel actinobacterium isolated from sap of Populus euphratica.</title>
        <authorList>
            <person name="Wang R."/>
        </authorList>
    </citation>
    <scope>NUCLEOTIDE SEQUENCE [LARGE SCALE GENOMIC DNA]</scope>
    <source>
        <strain evidence="2 3">F10</strain>
    </source>
</reference>
<dbReference type="AlphaFoldDB" id="A0A7K1UK64"/>
<keyword evidence="3" id="KW-1185">Reference proteome</keyword>
<dbReference type="EMBL" id="WRPM01000063">
    <property type="protein sequence ID" value="MVT26401.1"/>
    <property type="molecule type" value="Genomic_DNA"/>
</dbReference>
<protein>
    <submittedName>
        <fullName evidence="2">Uncharacterized protein</fullName>
    </submittedName>
</protein>
<gene>
    <name evidence="2" type="ORF">GNZ21_08550</name>
</gene>
<dbReference type="Proteomes" id="UP000460157">
    <property type="component" value="Unassembled WGS sequence"/>
</dbReference>
<comment type="caution">
    <text evidence="2">The sequence shown here is derived from an EMBL/GenBank/DDBJ whole genome shotgun (WGS) entry which is preliminary data.</text>
</comment>
<name>A0A7K1UK64_9MICC</name>
<dbReference type="RefSeq" id="WP_157323314.1">
    <property type="nucleotide sequence ID" value="NZ_BMFX01000005.1"/>
</dbReference>
<feature type="compositionally biased region" description="Basic and acidic residues" evidence="1">
    <location>
        <begin position="103"/>
        <end position="112"/>
    </location>
</feature>